<reference evidence="1 2" key="1">
    <citation type="submission" date="2024-06" db="EMBL/GenBank/DDBJ databases">
        <title>The Natural Products Discovery Center: Release of the First 8490 Sequenced Strains for Exploring Actinobacteria Biosynthetic Diversity.</title>
        <authorList>
            <person name="Kalkreuter E."/>
            <person name="Kautsar S.A."/>
            <person name="Yang D."/>
            <person name="Bader C.D."/>
            <person name="Teijaro C.N."/>
            <person name="Fluegel L."/>
            <person name="Davis C.M."/>
            <person name="Simpson J.R."/>
            <person name="Lauterbach L."/>
            <person name="Steele A.D."/>
            <person name="Gui C."/>
            <person name="Meng S."/>
            <person name="Li G."/>
            <person name="Viehrig K."/>
            <person name="Ye F."/>
            <person name="Su P."/>
            <person name="Kiefer A.F."/>
            <person name="Nichols A."/>
            <person name="Cepeda A.J."/>
            <person name="Yan W."/>
            <person name="Fan B."/>
            <person name="Jiang Y."/>
            <person name="Adhikari A."/>
            <person name="Zheng C.-J."/>
            <person name="Schuster L."/>
            <person name="Cowan T.M."/>
            <person name="Smanski M.J."/>
            <person name="Chevrette M.G."/>
            <person name="De Carvalho L.P.S."/>
            <person name="Shen B."/>
        </authorList>
    </citation>
    <scope>NUCLEOTIDE SEQUENCE [LARGE SCALE GENOMIC DNA]</scope>
    <source>
        <strain evidence="1 2">NPDC000634</strain>
    </source>
</reference>
<organism evidence="1 2">
    <name type="scientific">Streptomyces carpinensis</name>
    <dbReference type="NCBI Taxonomy" id="66369"/>
    <lineage>
        <taxon>Bacteria</taxon>
        <taxon>Bacillati</taxon>
        <taxon>Actinomycetota</taxon>
        <taxon>Actinomycetes</taxon>
        <taxon>Kitasatosporales</taxon>
        <taxon>Streptomycetaceae</taxon>
        <taxon>Streptomyces</taxon>
    </lineage>
</organism>
<accession>A0ABV1WCF3</accession>
<dbReference type="InterPro" id="IPR036390">
    <property type="entry name" value="WH_DNA-bd_sf"/>
</dbReference>
<proteinExistence type="predicted"/>
<protein>
    <submittedName>
        <fullName evidence="1">ROK family transcriptional regulator</fullName>
    </submittedName>
</protein>
<dbReference type="SUPFAM" id="SSF46785">
    <property type="entry name" value="Winged helix' DNA-binding domain"/>
    <property type="match status" value="1"/>
</dbReference>
<keyword evidence="2" id="KW-1185">Reference proteome</keyword>
<dbReference type="EMBL" id="JBEPCU010000860">
    <property type="protein sequence ID" value="MER6981815.1"/>
    <property type="molecule type" value="Genomic_DNA"/>
</dbReference>
<feature type="non-terminal residue" evidence="1">
    <location>
        <position position="95"/>
    </location>
</feature>
<sequence length="95" mass="9605">MTEISAQNRQPAKGTSSLAARVLELVASGEASSRAELAALLGAAPSTISLTVGQLVERGLIAEEGTQSSTGGRPRKVLRLGGTDEFAVAADLGGR</sequence>
<dbReference type="InterPro" id="IPR036388">
    <property type="entry name" value="WH-like_DNA-bd_sf"/>
</dbReference>
<evidence type="ECO:0000313" key="2">
    <source>
        <dbReference type="Proteomes" id="UP001458415"/>
    </source>
</evidence>
<dbReference type="Proteomes" id="UP001458415">
    <property type="component" value="Unassembled WGS sequence"/>
</dbReference>
<dbReference type="Pfam" id="PF12840">
    <property type="entry name" value="HTH_20"/>
    <property type="match status" value="1"/>
</dbReference>
<name>A0ABV1WCF3_9ACTN</name>
<dbReference type="Gene3D" id="1.10.10.10">
    <property type="entry name" value="Winged helix-like DNA-binding domain superfamily/Winged helix DNA-binding domain"/>
    <property type="match status" value="1"/>
</dbReference>
<evidence type="ECO:0000313" key="1">
    <source>
        <dbReference type="EMBL" id="MER6981815.1"/>
    </source>
</evidence>
<comment type="caution">
    <text evidence="1">The sequence shown here is derived from an EMBL/GenBank/DDBJ whole genome shotgun (WGS) entry which is preliminary data.</text>
</comment>
<gene>
    <name evidence="1" type="ORF">ABT317_33805</name>
</gene>